<protein>
    <submittedName>
        <fullName evidence="2">Uncharacterized protein</fullName>
    </submittedName>
</protein>
<comment type="caution">
    <text evidence="2">The sequence shown here is derived from an EMBL/GenBank/DDBJ whole genome shotgun (WGS) entry which is preliminary data.</text>
</comment>
<feature type="region of interest" description="Disordered" evidence="1">
    <location>
        <begin position="139"/>
        <end position="172"/>
    </location>
</feature>
<evidence type="ECO:0000256" key="1">
    <source>
        <dbReference type="SAM" id="MobiDB-lite"/>
    </source>
</evidence>
<reference evidence="2 3" key="1">
    <citation type="submission" date="2019-12" db="EMBL/GenBank/DDBJ databases">
        <title>A genome sequence resource for the geographically widespread anthracnose pathogen Colletotrichum asianum.</title>
        <authorList>
            <person name="Meng Y."/>
        </authorList>
    </citation>
    <scope>NUCLEOTIDE SEQUENCE [LARGE SCALE GENOMIC DNA]</scope>
    <source>
        <strain evidence="2 3">ICMP 18580</strain>
    </source>
</reference>
<evidence type="ECO:0000313" key="3">
    <source>
        <dbReference type="Proteomes" id="UP000434172"/>
    </source>
</evidence>
<dbReference type="EMBL" id="WOWK01000062">
    <property type="protein sequence ID" value="KAF0322344.1"/>
    <property type="molecule type" value="Genomic_DNA"/>
</dbReference>
<keyword evidence="3" id="KW-1185">Reference proteome</keyword>
<accession>A0A8H3ZJR1</accession>
<organism evidence="2 3">
    <name type="scientific">Colletotrichum asianum</name>
    <dbReference type="NCBI Taxonomy" id="702518"/>
    <lineage>
        <taxon>Eukaryota</taxon>
        <taxon>Fungi</taxon>
        <taxon>Dikarya</taxon>
        <taxon>Ascomycota</taxon>
        <taxon>Pezizomycotina</taxon>
        <taxon>Sordariomycetes</taxon>
        <taxon>Hypocreomycetidae</taxon>
        <taxon>Glomerellales</taxon>
        <taxon>Glomerellaceae</taxon>
        <taxon>Colletotrichum</taxon>
        <taxon>Colletotrichum gloeosporioides species complex</taxon>
    </lineage>
</organism>
<evidence type="ECO:0000313" key="2">
    <source>
        <dbReference type="EMBL" id="KAF0322344.1"/>
    </source>
</evidence>
<feature type="compositionally biased region" description="Low complexity" evidence="1">
    <location>
        <begin position="151"/>
        <end position="164"/>
    </location>
</feature>
<dbReference type="Proteomes" id="UP000434172">
    <property type="component" value="Unassembled WGS sequence"/>
</dbReference>
<name>A0A8H3ZJR1_9PEZI</name>
<dbReference type="AlphaFoldDB" id="A0A8H3ZJR1"/>
<sequence length="214" mass="23460">MDPKSRGTQADASCDLVGSRRAEATLCRIRPTAGKAPNTTVRCALVSKSAHLQMRFPLAFCHLRLLHPHAAIMQLPAQPFLRAAAPVGPCRRLAAHPSLPLVALCSAPICCPHPRVRQTSSCRITAAIVCPTRQLPSVDSLSRRHTRHAQRNQQPRQSRPSKSNEFFKNPSSWRPSTAAVVASERLVSLLNLTLLVSQAEPLLAHFPKRASQAW</sequence>
<gene>
    <name evidence="2" type="ORF">GQ607_010425</name>
</gene>
<proteinExistence type="predicted"/>